<dbReference type="AlphaFoldDB" id="E0S129"/>
<keyword evidence="3" id="KW-1185">Reference proteome</keyword>
<dbReference type="InterPro" id="IPR029044">
    <property type="entry name" value="Nucleotide-diphossugar_trans"/>
</dbReference>
<organism evidence="2 3">
    <name type="scientific">Butyrivibrio proteoclasticus (strain ATCC 51982 / DSM 14932 / B316)</name>
    <name type="common">Clostridium proteoclasticum</name>
    <dbReference type="NCBI Taxonomy" id="515622"/>
    <lineage>
        <taxon>Bacteria</taxon>
        <taxon>Bacillati</taxon>
        <taxon>Bacillota</taxon>
        <taxon>Clostridia</taxon>
        <taxon>Lachnospirales</taxon>
        <taxon>Lachnospiraceae</taxon>
        <taxon>Butyrivibrio</taxon>
    </lineage>
</organism>
<protein>
    <submittedName>
        <fullName evidence="2">Glycosyl transferase GT2 family</fullName>
    </submittedName>
</protein>
<dbReference type="Gene3D" id="3.90.550.10">
    <property type="entry name" value="Spore Coat Polysaccharide Biosynthesis Protein SpsA, Chain A"/>
    <property type="match status" value="1"/>
</dbReference>
<dbReference type="Proteomes" id="UP000001299">
    <property type="component" value="Chromosome 1"/>
</dbReference>
<sequence>MKGQHKAYMSDKKVSMIVPVYNSARYLAGFVDSIITQTMPQSDYEVIFVDDGSSDNSGDILDKCVSQYGFMQVIHQWNSGPAAARNAGLKKATGEYVAFVDPDDLLTEKYLESSYTKATETGADIVLFDAYRETNAAPAYIKRELTPHADYAFLTDDPSSIRSMQMQILYPYMPAHVADLTFHRNVPLAAPWDKLYRRQFLIDNDLYFPRDLRVLDDMCFNFRAFGAARTIYYFPTFLYRYRVGNSSITTSYRTDRIIQDKKVFDYLEKEIATIASMNEKYNNKDNTEIDNPEDASLKHVSNNELLHLKQSFYARIIKSFAIATKLYFFNPGNPKNQQQVRTEIIDCLSSVPYKTALTGIRLHNLEPKLIAVALACKLRAVGALKMMYRLQYNIANWGRL</sequence>
<name>E0S129_BUTPB</name>
<dbReference type="KEGG" id="bpb:bpr_I0761"/>
<dbReference type="CDD" id="cd00761">
    <property type="entry name" value="Glyco_tranf_GTA_type"/>
    <property type="match status" value="1"/>
</dbReference>
<proteinExistence type="predicted"/>
<dbReference type="SUPFAM" id="SSF53448">
    <property type="entry name" value="Nucleotide-diphospho-sugar transferases"/>
    <property type="match status" value="1"/>
</dbReference>
<feature type="domain" description="Glycosyltransferase 2-like" evidence="1">
    <location>
        <begin position="15"/>
        <end position="146"/>
    </location>
</feature>
<dbReference type="CAZy" id="GT2">
    <property type="family name" value="Glycosyltransferase Family 2"/>
</dbReference>
<dbReference type="eggNOG" id="COG0463">
    <property type="taxonomic scope" value="Bacteria"/>
</dbReference>
<dbReference type="HOGENOM" id="CLU_025996_25_0_9"/>
<gene>
    <name evidence="2" type="ordered locus">bpr_I0761</name>
</gene>
<evidence type="ECO:0000259" key="1">
    <source>
        <dbReference type="Pfam" id="PF00535"/>
    </source>
</evidence>
<reference evidence="2 3" key="1">
    <citation type="journal article" date="2010" name="PLoS ONE">
        <title>The glycobiome of the rumen bacterium Butyrivibrio proteoclasticus B316(T) highlights adaptation to a polysaccharide-rich environment.</title>
        <authorList>
            <person name="Kelly W.J."/>
            <person name="Leahy S.C."/>
            <person name="Altermann E."/>
            <person name="Yeoman C.J."/>
            <person name="Dunne J.C."/>
            <person name="Kong Z."/>
            <person name="Pacheco D.M."/>
            <person name="Li D."/>
            <person name="Noel S.J."/>
            <person name="Moon C.D."/>
            <person name="Cookson A.L."/>
            <person name="Attwood G.T."/>
        </authorList>
    </citation>
    <scope>NUCLEOTIDE SEQUENCE [LARGE SCALE GENOMIC DNA]</scope>
    <source>
        <strain evidence="3">ATCC 51982 / DSM 14932 / B316</strain>
    </source>
</reference>
<keyword evidence="2" id="KW-0808">Transferase</keyword>
<dbReference type="PANTHER" id="PTHR22916">
    <property type="entry name" value="GLYCOSYLTRANSFERASE"/>
    <property type="match status" value="1"/>
</dbReference>
<evidence type="ECO:0000313" key="3">
    <source>
        <dbReference type="Proteomes" id="UP000001299"/>
    </source>
</evidence>
<dbReference type="GO" id="GO:0016758">
    <property type="term" value="F:hexosyltransferase activity"/>
    <property type="evidence" value="ECO:0007669"/>
    <property type="project" value="UniProtKB-ARBA"/>
</dbReference>
<dbReference type="PANTHER" id="PTHR22916:SF3">
    <property type="entry name" value="UDP-GLCNAC:BETAGAL BETA-1,3-N-ACETYLGLUCOSAMINYLTRANSFERASE-LIKE PROTEIN 1"/>
    <property type="match status" value="1"/>
</dbReference>
<dbReference type="Pfam" id="PF00535">
    <property type="entry name" value="Glycos_transf_2"/>
    <property type="match status" value="1"/>
</dbReference>
<evidence type="ECO:0000313" key="2">
    <source>
        <dbReference type="EMBL" id="ADL33504.1"/>
    </source>
</evidence>
<dbReference type="STRING" id="515622.bpr_I0761"/>
<dbReference type="EMBL" id="CP001810">
    <property type="protein sequence ID" value="ADL33504.1"/>
    <property type="molecule type" value="Genomic_DNA"/>
</dbReference>
<dbReference type="InterPro" id="IPR001173">
    <property type="entry name" value="Glyco_trans_2-like"/>
</dbReference>
<accession>E0S129</accession>